<sequence length="1506" mass="157852">MPSTTWLSRSHWDALSPIRQLKHASSSKSARALGASTLSSTTAPRGYLPPPSATPRDSPAPAAPSTPIRRPVGTARSHERPSAVDARPSALDRRVDPHRDLPPPPLSRPAACSTRQPDCEDERRLRSPRSRPAPAHDPSDDPRAHARSQREDDRPPRSATRNETARAHAQRDTPSTRAVSPRWYEEARTRAFRSEREREAAAQTARTNLPGHRTGAPRAASTNLRGGPPEELPGEGSAGRTTERGRGRAGMGALVSTHVPSPARLSSPPCPRVPPAYLLPIDALALVTRSALSAVPSSSPDAPSRAAPASSLGAPPPKPATRALSPCSQGRAEVHAYFAAQAQAFEQRQRERALAQRDNSPARPFPLDAPSPEHPSADGALSPRSRARVEVRAHHERKNQAAEAAWRAHQARWSPDRWPSAPVPLTPAPPRAHRASIPPVDAPQPTRDPRADAPSSRGLAGPTSASHPRHSSDTRTPVERAHRPPPHSRPLDCAAGQAPPSRDNRDSDEGVQSHRTPRYCTAATGELEQRLRAHASRDNERTVDGATREPAPAHAQCEQSPARARVHAHHALEGPVVAQAVRVRDAAHSTEYTPASPQTAPARSSGGPVCASSTRRDAGATGIREGTDAVSTRPAHRLPSHGSSVPAERACRPPLTTREKSVSGDLREGCRAERDQRALGSLSSSATSARKGKQARVYAPSLDAAGSTSTRRPVPANDARAPSEHAHHPPLPTCSRSRPSSHLLSNGVQIAVSDRQARACTLPLIDCGDERSFRSPHGRPAPTDAPRKDRCARAQREVAQPSGEASCETRSSGAPRQNRPNGNATPREHWPAPVRTGQEFEASLRSVQANTSSHPSSTLPVASTNRHDGSCGRHSPPSPLMPGMLDACPPSACSPSVSTDMHSSPPSQAISLPANVEPSSLPPRRENLAQFWSSFLRKPQVSANLTTFSPVAPRPPNVKFTGSPAPQSRVPSPRTLTLGASSGEGQAAAPLLPVTPSGEEQAAPTIASREEQPAPTLPATLAAAPTPATLATAPTPATLVAAPTAVTPVATPALPTTLVAAPTLPATPVAAPDSTSHPPSLSSSSSSSGDMMAVPHMPSVPSLSLSDMLSRDDADDIDYTAIADQYFDMNPGSVNLLNAHTIPSAPQFSALAAQAPMASWPTGGGEQLDGRFQNANWTDLNPTAPPFFMHEPGMSSMVMPVPQDVPSSFSNGTSLTANHLTPSTNFPSSSTNFTHPTFNFPPVHNPWNPVPLQSQPMTSGPYVPARGPSTSAGVMPIGVAEPGAPSFPTAQSSSPSVSGPSQALPRSSVAPGTTPASSSNRAVQGAMGTPPMAMNDSSSAPEVARPADCQALTLASATQHAAETSASQRREPLVEAVSAPSTSPTSTLPEAVSTSSPPPAFSAQHVQPGSNVPSGSDDSLASKGASTSGAVETASSATVPEVITDGNGDGRSRPKRERRAPPRRDESPVRPSKRKELPASAETGVMEKKKRGGAGSMKSQAAKTHK</sequence>
<feature type="compositionally biased region" description="Pro residues" evidence="1">
    <location>
        <begin position="363"/>
        <end position="373"/>
    </location>
</feature>
<feature type="compositionally biased region" description="Polar residues" evidence="1">
    <location>
        <begin position="1497"/>
        <end position="1506"/>
    </location>
</feature>
<feature type="compositionally biased region" description="Basic and acidic residues" evidence="1">
    <location>
        <begin position="470"/>
        <end position="482"/>
    </location>
</feature>
<feature type="compositionally biased region" description="Basic and acidic residues" evidence="1">
    <location>
        <begin position="527"/>
        <end position="547"/>
    </location>
</feature>
<feature type="compositionally biased region" description="Polar residues" evidence="1">
    <location>
        <begin position="964"/>
        <end position="984"/>
    </location>
</feature>
<feature type="region of interest" description="Disordered" evidence="1">
    <location>
        <begin position="1068"/>
        <end position="1096"/>
    </location>
</feature>
<feature type="region of interest" description="Disordered" evidence="1">
    <location>
        <begin position="294"/>
        <end position="327"/>
    </location>
</feature>
<reference evidence="2 3" key="1">
    <citation type="journal article" date="2021" name="Environ. Microbiol.">
        <title>Gene family expansions and transcriptome signatures uncover fungal adaptations to wood decay.</title>
        <authorList>
            <person name="Hage H."/>
            <person name="Miyauchi S."/>
            <person name="Viragh M."/>
            <person name="Drula E."/>
            <person name="Min B."/>
            <person name="Chaduli D."/>
            <person name="Navarro D."/>
            <person name="Favel A."/>
            <person name="Norest M."/>
            <person name="Lesage-Meessen L."/>
            <person name="Balint B."/>
            <person name="Merenyi Z."/>
            <person name="de Eugenio L."/>
            <person name="Morin E."/>
            <person name="Martinez A.T."/>
            <person name="Baldrian P."/>
            <person name="Stursova M."/>
            <person name="Martinez M.J."/>
            <person name="Novotny C."/>
            <person name="Magnuson J.K."/>
            <person name="Spatafora J.W."/>
            <person name="Maurice S."/>
            <person name="Pangilinan J."/>
            <person name="Andreopoulos W."/>
            <person name="LaButti K."/>
            <person name="Hundley H."/>
            <person name="Na H."/>
            <person name="Kuo A."/>
            <person name="Barry K."/>
            <person name="Lipzen A."/>
            <person name="Henrissat B."/>
            <person name="Riley R."/>
            <person name="Ahrendt S."/>
            <person name="Nagy L.G."/>
            <person name="Grigoriev I.V."/>
            <person name="Martin F."/>
            <person name="Rosso M.N."/>
        </authorList>
    </citation>
    <scope>NUCLEOTIDE SEQUENCE [LARGE SCALE GENOMIC DNA]</scope>
    <source>
        <strain evidence="2 3">CIRM-BRFM 1785</strain>
    </source>
</reference>
<feature type="compositionally biased region" description="Low complexity" evidence="1">
    <location>
        <begin position="294"/>
        <end position="313"/>
    </location>
</feature>
<feature type="region of interest" description="Disordered" evidence="1">
    <location>
        <begin position="585"/>
        <end position="742"/>
    </location>
</feature>
<feature type="region of interest" description="Disordered" evidence="1">
    <location>
        <begin position="1356"/>
        <end position="1506"/>
    </location>
</feature>
<feature type="compositionally biased region" description="Basic and acidic residues" evidence="1">
    <location>
        <begin position="90"/>
        <end position="101"/>
    </location>
</feature>
<feature type="compositionally biased region" description="Basic and acidic residues" evidence="1">
    <location>
        <begin position="785"/>
        <end position="796"/>
    </location>
</feature>
<feature type="compositionally biased region" description="Polar residues" evidence="1">
    <location>
        <begin position="845"/>
        <end position="864"/>
    </location>
</feature>
<feature type="compositionally biased region" description="Polar residues" evidence="1">
    <location>
        <begin position="1310"/>
        <end position="1322"/>
    </location>
</feature>
<name>A0ABQ8K1J4_9APHY</name>
<evidence type="ECO:0000313" key="3">
    <source>
        <dbReference type="Proteomes" id="UP000814176"/>
    </source>
</evidence>
<feature type="compositionally biased region" description="Basic and acidic residues" evidence="1">
    <location>
        <begin position="183"/>
        <end position="200"/>
    </location>
</feature>
<feature type="compositionally biased region" description="Pro residues" evidence="1">
    <location>
        <begin position="421"/>
        <end position="430"/>
    </location>
</feature>
<feature type="region of interest" description="Disordered" evidence="1">
    <location>
        <begin position="767"/>
        <end position="877"/>
    </location>
</feature>
<dbReference type="RefSeq" id="XP_047773839.1">
    <property type="nucleotide sequence ID" value="XM_047928040.1"/>
</dbReference>
<feature type="compositionally biased region" description="Basic and acidic residues" evidence="1">
    <location>
        <begin position="502"/>
        <end position="512"/>
    </location>
</feature>
<comment type="caution">
    <text evidence="2">The sequence shown here is derived from an EMBL/GenBank/DDBJ whole genome shotgun (WGS) entry which is preliminary data.</text>
</comment>
<feature type="compositionally biased region" description="Low complexity" evidence="1">
    <location>
        <begin position="1286"/>
        <end position="1301"/>
    </location>
</feature>
<evidence type="ECO:0008006" key="4">
    <source>
        <dbReference type="Google" id="ProtNLM"/>
    </source>
</evidence>
<dbReference type="EMBL" id="JADCUA010000031">
    <property type="protein sequence ID" value="KAH9830535.1"/>
    <property type="molecule type" value="Genomic_DNA"/>
</dbReference>
<feature type="compositionally biased region" description="Polar residues" evidence="1">
    <location>
        <begin position="590"/>
        <end position="602"/>
    </location>
</feature>
<feature type="compositionally biased region" description="Polar residues" evidence="1">
    <location>
        <begin position="1404"/>
        <end position="1438"/>
    </location>
</feature>
<feature type="compositionally biased region" description="Basic and acidic residues" evidence="1">
    <location>
        <begin position="657"/>
        <end position="677"/>
    </location>
</feature>
<feature type="compositionally biased region" description="Polar residues" evidence="1">
    <location>
        <begin position="808"/>
        <end position="824"/>
    </location>
</feature>
<feature type="compositionally biased region" description="Polar residues" evidence="1">
    <location>
        <begin position="1356"/>
        <end position="1367"/>
    </location>
</feature>
<feature type="compositionally biased region" description="Low complexity" evidence="1">
    <location>
        <begin position="1380"/>
        <end position="1389"/>
    </location>
</feature>
<feature type="region of interest" description="Disordered" evidence="1">
    <location>
        <begin position="347"/>
        <end position="567"/>
    </location>
</feature>
<dbReference type="Proteomes" id="UP000814176">
    <property type="component" value="Unassembled WGS sequence"/>
</dbReference>
<feature type="compositionally biased region" description="Low complexity" evidence="1">
    <location>
        <begin position="1068"/>
        <end position="1088"/>
    </location>
</feature>
<feature type="region of interest" description="Disordered" evidence="1">
    <location>
        <begin position="18"/>
        <end position="250"/>
    </location>
</feature>
<feature type="compositionally biased region" description="Basic and acidic residues" evidence="1">
    <location>
        <begin position="137"/>
        <end position="156"/>
    </location>
</feature>
<keyword evidence="3" id="KW-1185">Reference proteome</keyword>
<feature type="compositionally biased region" description="Basic and acidic residues" evidence="1">
    <location>
        <begin position="1459"/>
        <end position="1468"/>
    </location>
</feature>
<evidence type="ECO:0000313" key="2">
    <source>
        <dbReference type="EMBL" id="KAH9830535.1"/>
    </source>
</evidence>
<feature type="region of interest" description="Disordered" evidence="1">
    <location>
        <begin position="947"/>
        <end position="1013"/>
    </location>
</feature>
<organism evidence="2 3">
    <name type="scientific">Rhodofomes roseus</name>
    <dbReference type="NCBI Taxonomy" id="34475"/>
    <lineage>
        <taxon>Eukaryota</taxon>
        <taxon>Fungi</taxon>
        <taxon>Dikarya</taxon>
        <taxon>Basidiomycota</taxon>
        <taxon>Agaricomycotina</taxon>
        <taxon>Agaricomycetes</taxon>
        <taxon>Polyporales</taxon>
        <taxon>Rhodofomes</taxon>
    </lineage>
</organism>
<evidence type="ECO:0000256" key="1">
    <source>
        <dbReference type="SAM" id="MobiDB-lite"/>
    </source>
</evidence>
<dbReference type="GeneID" id="72008772"/>
<protein>
    <recommendedName>
        <fullName evidence="4">Proteophosphoglycan ppg4</fullName>
    </recommendedName>
</protein>
<feature type="compositionally biased region" description="Low complexity" evidence="1">
    <location>
        <begin position="678"/>
        <end position="689"/>
    </location>
</feature>
<feature type="compositionally biased region" description="Low complexity" evidence="1">
    <location>
        <begin position="226"/>
        <end position="240"/>
    </location>
</feature>
<accession>A0ABQ8K1J4</accession>
<gene>
    <name evidence="2" type="ORF">C8Q71DRAFT_862541</name>
</gene>
<feature type="compositionally biased region" description="Low complexity" evidence="1">
    <location>
        <begin position="401"/>
        <end position="413"/>
    </location>
</feature>
<feature type="region of interest" description="Disordered" evidence="1">
    <location>
        <begin position="1255"/>
        <end position="1344"/>
    </location>
</feature>
<proteinExistence type="predicted"/>